<feature type="region of interest" description="Disordered" evidence="7">
    <location>
        <begin position="1"/>
        <end position="41"/>
    </location>
</feature>
<evidence type="ECO:0000256" key="6">
    <source>
        <dbReference type="RuleBase" id="RU004301"/>
    </source>
</evidence>
<dbReference type="PIRSF" id="PIRSF039096">
    <property type="entry name" value="p16-ARC"/>
    <property type="match status" value="1"/>
</dbReference>
<accession>Q5EN88</accession>
<dbReference type="FunFam" id="1.25.40.190:FF:000003">
    <property type="entry name" value="Actin-related protein 2/3 complex subunit 5"/>
    <property type="match status" value="1"/>
</dbReference>
<dbReference type="SUPFAM" id="SSF69103">
    <property type="entry name" value="Arp2/3 complex 16 kDa subunit ARPC5"/>
    <property type="match status" value="1"/>
</dbReference>
<sequence>MSKSANTREFRKVDVDKFDEDRFQDDQAEEEQDTGPSEADIQQLLMSKKNTEALKLLLSQAPAGSKNKDRKDKAFELVTRVLTNYKASEITAAAKDLNIQETDMLMKYIYRGFAEPSDSYCARILSWHEKVVANGGLGSIIRALADRKTV</sequence>
<evidence type="ECO:0000256" key="3">
    <source>
        <dbReference type="ARBA" id="ARBA00022490"/>
    </source>
</evidence>
<proteinExistence type="evidence at transcript level"/>
<feature type="compositionally biased region" description="Basic and acidic residues" evidence="7">
    <location>
        <begin position="1"/>
        <end position="25"/>
    </location>
</feature>
<dbReference type="GO" id="GO:0034314">
    <property type="term" value="P:Arp2/3 complex-mediated actin nucleation"/>
    <property type="evidence" value="ECO:0007669"/>
    <property type="project" value="InterPro"/>
</dbReference>
<evidence type="ECO:0000256" key="5">
    <source>
        <dbReference type="ARBA" id="ARBA00060329"/>
    </source>
</evidence>
<keyword evidence="3" id="KW-0963">Cytoplasm</keyword>
<dbReference type="EMBL" id="AY836659">
    <property type="protein sequence ID" value="AAX09925.1"/>
    <property type="molecule type" value="mRNA"/>
</dbReference>
<evidence type="ECO:0000256" key="7">
    <source>
        <dbReference type="SAM" id="MobiDB-lite"/>
    </source>
</evidence>
<evidence type="ECO:0000256" key="2">
    <source>
        <dbReference type="ARBA" id="ARBA00006084"/>
    </source>
</evidence>
<reference evidence="8" key="1">
    <citation type="journal article" date="2005" name="Mar. Biotechnol.">
        <title>Molecular biomarkers and adaptation to environmental stress in moon jelly (Aurelia spp.).</title>
        <authorList>
            <person name="Schroth W."/>
            <person name="Ender A."/>
            <person name="Schierwater B."/>
        </authorList>
    </citation>
    <scope>NUCLEOTIDE SEQUENCE</scope>
</reference>
<dbReference type="GO" id="GO:0030833">
    <property type="term" value="P:regulation of actin filament polymerization"/>
    <property type="evidence" value="ECO:0007669"/>
    <property type="project" value="InterPro"/>
</dbReference>
<comment type="function">
    <text evidence="6">Functions as component of the Arp2/3 complex which is involved in regulation of actin polymerization and together with an activating nucleation-promoting factor (NPF) mediates the formation of branched actin networks. Arp2/3 complex plays a critical role in the control of cell morphogenesis via the modulation of cell polarity development.</text>
</comment>
<dbReference type="InterPro" id="IPR036743">
    <property type="entry name" value="ARPC5_sf"/>
</dbReference>
<dbReference type="Pfam" id="PF04699">
    <property type="entry name" value="P16-Arc"/>
    <property type="match status" value="1"/>
</dbReference>
<name>Q5EN88_AURAU</name>
<comment type="function">
    <text evidence="5">Functions as a component of the Arp2/3 complex which is involved in regulation of actin polymerization and together with an activating nucleation-promoting factor (NPF) mediates the formation of branched actin networks.</text>
</comment>
<organism evidence="8">
    <name type="scientific">Aurelia aurita</name>
    <name type="common">Moon jellyfish</name>
    <name type="synonym">Medusa aurita</name>
    <dbReference type="NCBI Taxonomy" id="6145"/>
    <lineage>
        <taxon>Eukaryota</taxon>
        <taxon>Metazoa</taxon>
        <taxon>Cnidaria</taxon>
        <taxon>Scyphozoa</taxon>
        <taxon>Semaeostomeae</taxon>
        <taxon>Ulmaridae</taxon>
        <taxon>Aurelia</taxon>
    </lineage>
</organism>
<dbReference type="GO" id="GO:0005885">
    <property type="term" value="C:Arp2/3 protein complex"/>
    <property type="evidence" value="ECO:0007669"/>
    <property type="project" value="InterPro"/>
</dbReference>
<evidence type="ECO:0000313" key="8">
    <source>
        <dbReference type="EMBL" id="AAX09925.1"/>
    </source>
</evidence>
<dbReference type="InterPro" id="IPR006789">
    <property type="entry name" value="ARPC5"/>
</dbReference>
<evidence type="ECO:0000256" key="4">
    <source>
        <dbReference type="ARBA" id="ARBA00023212"/>
    </source>
</evidence>
<protein>
    <recommendedName>
        <fullName evidence="6">Actin-related protein 2/3 complex subunit 5</fullName>
    </recommendedName>
</protein>
<comment type="similarity">
    <text evidence="2 6">Belongs to the ARPC5 family.</text>
</comment>
<keyword evidence="4 6" id="KW-0206">Cytoskeleton</keyword>
<dbReference type="AlphaFoldDB" id="Q5EN88"/>
<comment type="subcellular location">
    <subcellularLocation>
        <location evidence="1">Cytoplasm</location>
        <location evidence="1">Cytoskeleton</location>
    </subcellularLocation>
</comment>
<evidence type="ECO:0000256" key="1">
    <source>
        <dbReference type="ARBA" id="ARBA00004245"/>
    </source>
</evidence>
<dbReference type="Gene3D" id="1.25.40.190">
    <property type="entry name" value="Actin-related protein 2/3 complex subunit 5"/>
    <property type="match status" value="1"/>
</dbReference>
<dbReference type="PANTHER" id="PTHR12644">
    <property type="entry name" value="ARP2/3 COMPLEX 16 KD SUBUNIT P16-ARC"/>
    <property type="match status" value="1"/>
</dbReference>